<dbReference type="AlphaFoldDB" id="A0A9P6T568"/>
<protein>
    <submittedName>
        <fullName evidence="1">Uncharacterized protein</fullName>
    </submittedName>
</protein>
<organism evidence="1 2">
    <name type="scientific">Cronartium quercuum f. sp. fusiforme G11</name>
    <dbReference type="NCBI Taxonomy" id="708437"/>
    <lineage>
        <taxon>Eukaryota</taxon>
        <taxon>Fungi</taxon>
        <taxon>Dikarya</taxon>
        <taxon>Basidiomycota</taxon>
        <taxon>Pucciniomycotina</taxon>
        <taxon>Pucciniomycetes</taxon>
        <taxon>Pucciniales</taxon>
        <taxon>Coleosporiaceae</taxon>
        <taxon>Cronartium</taxon>
    </lineage>
</organism>
<proteinExistence type="predicted"/>
<gene>
    <name evidence="1" type="ORF">CROQUDRAFT_24977</name>
</gene>
<reference evidence="1" key="1">
    <citation type="submission" date="2013-11" db="EMBL/GenBank/DDBJ databases">
        <title>Genome sequence of the fusiform rust pathogen reveals effectors for host alternation and coevolution with pine.</title>
        <authorList>
            <consortium name="DOE Joint Genome Institute"/>
            <person name="Smith K."/>
            <person name="Pendleton A."/>
            <person name="Kubisiak T."/>
            <person name="Anderson C."/>
            <person name="Salamov A."/>
            <person name="Aerts A."/>
            <person name="Riley R."/>
            <person name="Clum A."/>
            <person name="Lindquist E."/>
            <person name="Ence D."/>
            <person name="Campbell M."/>
            <person name="Kronenberg Z."/>
            <person name="Feau N."/>
            <person name="Dhillon B."/>
            <person name="Hamelin R."/>
            <person name="Burleigh J."/>
            <person name="Smith J."/>
            <person name="Yandell M."/>
            <person name="Nelson C."/>
            <person name="Grigoriev I."/>
            <person name="Davis J."/>
        </authorList>
    </citation>
    <scope>NUCLEOTIDE SEQUENCE</scope>
    <source>
        <strain evidence="1">G11</strain>
    </source>
</reference>
<feature type="non-terminal residue" evidence="1">
    <location>
        <position position="74"/>
    </location>
</feature>
<name>A0A9P6T568_9BASI</name>
<keyword evidence="2" id="KW-1185">Reference proteome</keyword>
<comment type="caution">
    <text evidence="1">The sequence shown here is derived from an EMBL/GenBank/DDBJ whole genome shotgun (WGS) entry which is preliminary data.</text>
</comment>
<accession>A0A9P6T568</accession>
<evidence type="ECO:0000313" key="2">
    <source>
        <dbReference type="Proteomes" id="UP000886653"/>
    </source>
</evidence>
<dbReference type="Proteomes" id="UP000886653">
    <property type="component" value="Unassembled WGS sequence"/>
</dbReference>
<evidence type="ECO:0000313" key="1">
    <source>
        <dbReference type="EMBL" id="KAG0138954.1"/>
    </source>
</evidence>
<dbReference type="OrthoDB" id="2496748at2759"/>
<feature type="non-terminal residue" evidence="1">
    <location>
        <position position="1"/>
    </location>
</feature>
<sequence length="74" mass="8419">YPILADIYDVVPMPFIHYVPIPSESDLPTDSLRLVRNVTDNPPSFDTLPLCRTLPNVPNTREDFVAAMHSTVHW</sequence>
<dbReference type="EMBL" id="MU168094">
    <property type="protein sequence ID" value="KAG0138954.1"/>
    <property type="molecule type" value="Genomic_DNA"/>
</dbReference>